<dbReference type="GO" id="GO:0004556">
    <property type="term" value="F:alpha-amylase activity"/>
    <property type="evidence" value="ECO:0007669"/>
    <property type="project" value="UniProtKB-UniRule"/>
</dbReference>
<organism evidence="17 18">
    <name type="scientific">Acanthaster planci</name>
    <name type="common">Crown-of-thorns starfish</name>
    <dbReference type="NCBI Taxonomy" id="133434"/>
    <lineage>
        <taxon>Eukaryota</taxon>
        <taxon>Metazoa</taxon>
        <taxon>Echinodermata</taxon>
        <taxon>Eleutherozoa</taxon>
        <taxon>Asterozoa</taxon>
        <taxon>Asteroidea</taxon>
        <taxon>Valvatacea</taxon>
        <taxon>Valvatida</taxon>
        <taxon>Acanthasteridae</taxon>
        <taxon>Acanthaster</taxon>
    </lineage>
</organism>
<dbReference type="SUPFAM" id="SSF51445">
    <property type="entry name" value="(Trans)glycosidases"/>
    <property type="match status" value="1"/>
</dbReference>
<keyword evidence="9" id="KW-0868">Chloride</keyword>
<keyword evidence="10 13" id="KW-0119">Carbohydrate metabolism</keyword>
<dbReference type="GeneID" id="110987239"/>
<proteinExistence type="inferred from homology"/>
<evidence type="ECO:0000256" key="12">
    <source>
        <dbReference type="RuleBase" id="RU003615"/>
    </source>
</evidence>
<dbReference type="OMA" id="GTHGVQS"/>
<comment type="cofactor">
    <cofactor evidence="2">
        <name>Ca(2+)</name>
        <dbReference type="ChEBI" id="CHEBI:29108"/>
    </cofactor>
</comment>
<dbReference type="EC" id="3.2.1.1" evidence="5 13"/>
<feature type="domain" description="Alpha-amylase C-terminal" evidence="15">
    <location>
        <begin position="397"/>
        <end position="486"/>
    </location>
</feature>
<dbReference type="InterPro" id="IPR031319">
    <property type="entry name" value="A-amylase_C"/>
</dbReference>
<dbReference type="Gene3D" id="3.20.20.80">
    <property type="entry name" value="Glycosidases"/>
    <property type="match status" value="1"/>
</dbReference>
<dbReference type="InterPro" id="IPR013780">
    <property type="entry name" value="Glyco_hydro_b"/>
</dbReference>
<evidence type="ECO:0000313" key="18">
    <source>
        <dbReference type="RefSeq" id="XP_022105489.1"/>
    </source>
</evidence>
<dbReference type="KEGG" id="aplc:110987239"/>
<comment type="catalytic activity">
    <reaction evidence="1 13">
        <text>Endohydrolysis of (1-&gt;4)-alpha-D-glucosidic linkages in polysaccharides containing three or more (1-&gt;4)-alpha-linked D-glucose units.</text>
        <dbReference type="EC" id="3.2.1.1"/>
    </reaction>
</comment>
<name>A0A8B7ZIX2_ACAPL</name>
<dbReference type="InterPro" id="IPR017853">
    <property type="entry name" value="GH"/>
</dbReference>
<dbReference type="AlphaFoldDB" id="A0A8B7ZIX2"/>
<keyword evidence="11 13" id="KW-0326">Glycosidase</keyword>
<evidence type="ECO:0000259" key="15">
    <source>
        <dbReference type="SMART" id="SM00632"/>
    </source>
</evidence>
<dbReference type="GO" id="GO:0046872">
    <property type="term" value="F:metal ion binding"/>
    <property type="evidence" value="ECO:0007669"/>
    <property type="project" value="UniProtKB-KW"/>
</dbReference>
<evidence type="ECO:0000256" key="6">
    <source>
        <dbReference type="ARBA" id="ARBA00022723"/>
    </source>
</evidence>
<feature type="domain" description="Glycosyl hydrolase family 13 catalytic" evidence="16">
    <location>
        <begin position="27"/>
        <end position="388"/>
    </location>
</feature>
<dbReference type="GO" id="GO:0005975">
    <property type="term" value="P:carbohydrate metabolic process"/>
    <property type="evidence" value="ECO:0007669"/>
    <property type="project" value="InterPro"/>
</dbReference>
<sequence>MATIWLFCLFLGVAVAQWDAYTMHDRQVIVHLFNWKWTDIAKECENWLGPHGFAGVQVSPPNEHIILNPVRQWYERYQPIGYGLTSRSGNEAEFKDMVSRCYKVGVRIYVDAVINHMAASNPDGNGDYDFWRVPYSSWDFNRPQGRCKTVGDIDYDDKYSIRDCDVLGLKDLWPEKDYVRNKIAEYLNKLIDIGVAGFRVDAAKHMWPGDLKAIYGKLKNLNTNFGFPSNARPFFVQEVIDRSWEPVSAWEYLDIGRVTEFHYGEKLAEGFWRNNLLSHFKNFGEAWGFLPDYNSLVFVDNHDNQRDGGVITHKTPRLYKMANAFMLAHPYGFTRVMSSFFFNDRDESPPKESSGDIKSPIFNPDNSCGNGWVCEHRWRQIKNMVDFRRVTVGQLFANWWDNGYYQIAFGRGNKGFIVINNEDFQLSQTLQTGLPSGTYCNIILGDFENNKCTGPTVFVDDNGFAKFDIAGSGNDDPVVAIHVNAKQ</sequence>
<comment type="similarity">
    <text evidence="4 12">Belongs to the glycosyl hydrolase 13 family.</text>
</comment>
<dbReference type="OrthoDB" id="550577at2759"/>
<feature type="signal peptide" evidence="14">
    <location>
        <begin position="1"/>
        <end position="16"/>
    </location>
</feature>
<evidence type="ECO:0000256" key="14">
    <source>
        <dbReference type="SAM" id="SignalP"/>
    </source>
</evidence>
<keyword evidence="7 13" id="KW-0378">Hydrolase</keyword>
<evidence type="ECO:0000313" key="17">
    <source>
        <dbReference type="Proteomes" id="UP000694845"/>
    </source>
</evidence>
<keyword evidence="6" id="KW-0479">Metal-binding</keyword>
<dbReference type="InterPro" id="IPR006046">
    <property type="entry name" value="Alpha_amylase"/>
</dbReference>
<feature type="chain" id="PRO_5034042430" description="Alpha-amylase" evidence="14">
    <location>
        <begin position="17"/>
        <end position="487"/>
    </location>
</feature>
<dbReference type="Gene3D" id="2.60.40.1180">
    <property type="entry name" value="Golgi alpha-mannosidase II"/>
    <property type="match status" value="1"/>
</dbReference>
<evidence type="ECO:0000256" key="4">
    <source>
        <dbReference type="ARBA" id="ARBA00008061"/>
    </source>
</evidence>
<dbReference type="Proteomes" id="UP000694845">
    <property type="component" value="Unplaced"/>
</dbReference>
<dbReference type="CDD" id="cd11317">
    <property type="entry name" value="AmyAc_bac_euk_AmyA"/>
    <property type="match status" value="1"/>
</dbReference>
<keyword evidence="14" id="KW-0732">Signal</keyword>
<evidence type="ECO:0000256" key="5">
    <source>
        <dbReference type="ARBA" id="ARBA00012595"/>
    </source>
</evidence>
<dbReference type="PANTHER" id="PTHR43447">
    <property type="entry name" value="ALPHA-AMYLASE"/>
    <property type="match status" value="1"/>
</dbReference>
<evidence type="ECO:0000256" key="2">
    <source>
        <dbReference type="ARBA" id="ARBA00001913"/>
    </source>
</evidence>
<keyword evidence="17" id="KW-1185">Reference proteome</keyword>
<evidence type="ECO:0000259" key="16">
    <source>
        <dbReference type="SMART" id="SM00642"/>
    </source>
</evidence>
<dbReference type="PRINTS" id="PR00110">
    <property type="entry name" value="ALPHAAMYLASE"/>
</dbReference>
<dbReference type="SMART" id="SM00642">
    <property type="entry name" value="Aamy"/>
    <property type="match status" value="1"/>
</dbReference>
<dbReference type="RefSeq" id="XP_022105489.1">
    <property type="nucleotide sequence ID" value="XM_022249797.1"/>
</dbReference>
<dbReference type="InterPro" id="IPR006048">
    <property type="entry name" value="A-amylase/branching_C"/>
</dbReference>
<evidence type="ECO:0000256" key="11">
    <source>
        <dbReference type="ARBA" id="ARBA00023295"/>
    </source>
</evidence>
<reference evidence="18" key="1">
    <citation type="submission" date="2025-08" db="UniProtKB">
        <authorList>
            <consortium name="RefSeq"/>
        </authorList>
    </citation>
    <scope>IDENTIFICATION</scope>
</reference>
<gene>
    <name evidence="18" type="primary">LOC110987239</name>
</gene>
<protein>
    <recommendedName>
        <fullName evidence="5 13">Alpha-amylase</fullName>
        <ecNumber evidence="5 13">3.2.1.1</ecNumber>
    </recommendedName>
</protein>
<comment type="cofactor">
    <cofactor evidence="3">
        <name>chloride</name>
        <dbReference type="ChEBI" id="CHEBI:17996"/>
    </cofactor>
</comment>
<evidence type="ECO:0000256" key="7">
    <source>
        <dbReference type="ARBA" id="ARBA00022801"/>
    </source>
</evidence>
<accession>A0A8B7ZIX2</accession>
<dbReference type="SUPFAM" id="SSF51011">
    <property type="entry name" value="Glycosyl hydrolase domain"/>
    <property type="match status" value="1"/>
</dbReference>
<evidence type="ECO:0000256" key="10">
    <source>
        <dbReference type="ARBA" id="ARBA00023277"/>
    </source>
</evidence>
<evidence type="ECO:0000256" key="3">
    <source>
        <dbReference type="ARBA" id="ARBA00001923"/>
    </source>
</evidence>
<evidence type="ECO:0000256" key="8">
    <source>
        <dbReference type="ARBA" id="ARBA00022837"/>
    </source>
</evidence>
<keyword evidence="8" id="KW-0106">Calcium</keyword>
<evidence type="ECO:0000256" key="1">
    <source>
        <dbReference type="ARBA" id="ARBA00000548"/>
    </source>
</evidence>
<evidence type="ECO:0000256" key="9">
    <source>
        <dbReference type="ARBA" id="ARBA00023214"/>
    </source>
</evidence>
<dbReference type="SMART" id="SM00632">
    <property type="entry name" value="Aamy_C"/>
    <property type="match status" value="1"/>
</dbReference>
<dbReference type="Pfam" id="PF00128">
    <property type="entry name" value="Alpha-amylase"/>
    <property type="match status" value="1"/>
</dbReference>
<dbReference type="InterPro" id="IPR006047">
    <property type="entry name" value="GH13_cat_dom"/>
</dbReference>
<dbReference type="Pfam" id="PF02806">
    <property type="entry name" value="Alpha-amylase_C"/>
    <property type="match status" value="1"/>
</dbReference>
<evidence type="ECO:0000256" key="13">
    <source>
        <dbReference type="RuleBase" id="RU361134"/>
    </source>
</evidence>